<dbReference type="PANTHER" id="PTHR34293">
    <property type="entry name" value="HTH-TYPE TRANSCRIPTIONAL REGULATOR TRMBL2"/>
    <property type="match status" value="1"/>
</dbReference>
<dbReference type="SUPFAM" id="SSF46785">
    <property type="entry name" value="Winged helix' DNA-binding domain"/>
    <property type="match status" value="1"/>
</dbReference>
<proteinExistence type="predicted"/>
<sequence length="283" mass="31629">MTDAATHLTELGFTGLEADIYLLLLQEHPVTGYRVAQQLGKPTGNVYKALETLEQKGAILVDEGESRLVRPVDPVELLAQLDRRFASRRANLAGALENLSRDSEDHRLYSLRSYEQVLERVRAMLTRCETVALLDLFPGPFAALKPDIERAIDRGIAVYLEVYEPVELPGAEVAVSWTPEQTIDLWPGQAIHAVVDAREWTVALFAKDEPRVVQAVWSASRFLATTQFACLASDFLQAKMRGWVADGRSAAEIEELLESYEVLRLRHTPGFAEFRAHVAESVE</sequence>
<dbReference type="InterPro" id="IPR036388">
    <property type="entry name" value="WH-like_DNA-bd_sf"/>
</dbReference>
<reference evidence="2" key="1">
    <citation type="submission" date="2020-04" db="EMBL/GenBank/DDBJ databases">
        <authorList>
            <person name="Zhang T."/>
        </authorList>
    </citation>
    <scope>NUCLEOTIDE SEQUENCE</scope>
    <source>
        <strain evidence="2">HKST-UBA02</strain>
    </source>
</reference>
<comment type="caution">
    <text evidence="2">The sequence shown here is derived from an EMBL/GenBank/DDBJ whole genome shotgun (WGS) entry which is preliminary data.</text>
</comment>
<dbReference type="InterPro" id="IPR036390">
    <property type="entry name" value="WH_DNA-bd_sf"/>
</dbReference>
<dbReference type="EMBL" id="JAGQHS010000214">
    <property type="protein sequence ID" value="MCA9758804.1"/>
    <property type="molecule type" value="Genomic_DNA"/>
</dbReference>
<dbReference type="InterPro" id="IPR002831">
    <property type="entry name" value="Tscrpt_reg_TrmB_N"/>
</dbReference>
<name>A0A956NKL1_UNCEI</name>
<organism evidence="2 3">
    <name type="scientific">Eiseniibacteriota bacterium</name>
    <dbReference type="NCBI Taxonomy" id="2212470"/>
    <lineage>
        <taxon>Bacteria</taxon>
        <taxon>Candidatus Eiseniibacteriota</taxon>
    </lineage>
</organism>
<gene>
    <name evidence="2" type="ORF">KDA27_23625</name>
</gene>
<feature type="domain" description="Transcription regulator TrmB N-terminal" evidence="1">
    <location>
        <begin position="8"/>
        <end position="74"/>
    </location>
</feature>
<evidence type="ECO:0000313" key="2">
    <source>
        <dbReference type="EMBL" id="MCA9758804.1"/>
    </source>
</evidence>
<protein>
    <submittedName>
        <fullName evidence="2">TrmB family transcriptional regulator</fullName>
    </submittedName>
</protein>
<dbReference type="Proteomes" id="UP000739538">
    <property type="component" value="Unassembled WGS sequence"/>
</dbReference>
<dbReference type="InterPro" id="IPR051797">
    <property type="entry name" value="TrmB-like"/>
</dbReference>
<evidence type="ECO:0000259" key="1">
    <source>
        <dbReference type="Pfam" id="PF01978"/>
    </source>
</evidence>
<dbReference type="Gene3D" id="1.10.10.10">
    <property type="entry name" value="Winged helix-like DNA-binding domain superfamily/Winged helix DNA-binding domain"/>
    <property type="match status" value="1"/>
</dbReference>
<accession>A0A956NKL1</accession>
<dbReference type="AlphaFoldDB" id="A0A956NKL1"/>
<reference evidence="2" key="2">
    <citation type="journal article" date="2021" name="Microbiome">
        <title>Successional dynamics and alternative stable states in a saline activated sludge microbial community over 9 years.</title>
        <authorList>
            <person name="Wang Y."/>
            <person name="Ye J."/>
            <person name="Ju F."/>
            <person name="Liu L."/>
            <person name="Boyd J.A."/>
            <person name="Deng Y."/>
            <person name="Parks D.H."/>
            <person name="Jiang X."/>
            <person name="Yin X."/>
            <person name="Woodcroft B.J."/>
            <person name="Tyson G.W."/>
            <person name="Hugenholtz P."/>
            <person name="Polz M.F."/>
            <person name="Zhang T."/>
        </authorList>
    </citation>
    <scope>NUCLEOTIDE SEQUENCE</scope>
    <source>
        <strain evidence="2">HKST-UBA02</strain>
    </source>
</reference>
<evidence type="ECO:0000313" key="3">
    <source>
        <dbReference type="Proteomes" id="UP000739538"/>
    </source>
</evidence>
<dbReference type="PANTHER" id="PTHR34293:SF1">
    <property type="entry name" value="HTH-TYPE TRANSCRIPTIONAL REGULATOR TRMBL2"/>
    <property type="match status" value="1"/>
</dbReference>
<dbReference type="Pfam" id="PF01978">
    <property type="entry name" value="TrmB"/>
    <property type="match status" value="1"/>
</dbReference>